<dbReference type="CDD" id="cd22852">
    <property type="entry name" value="SMN_C"/>
    <property type="match status" value="1"/>
</dbReference>
<dbReference type="CDD" id="cd22851">
    <property type="entry name" value="SMN_N"/>
    <property type="match status" value="1"/>
</dbReference>
<dbReference type="KEGG" id="ffu:CLAFUR5_13743"/>
<organism evidence="7 8">
    <name type="scientific">Passalora fulva</name>
    <name type="common">Tomato leaf mold</name>
    <name type="synonym">Cladosporium fulvum</name>
    <dbReference type="NCBI Taxonomy" id="5499"/>
    <lineage>
        <taxon>Eukaryota</taxon>
        <taxon>Fungi</taxon>
        <taxon>Dikarya</taxon>
        <taxon>Ascomycota</taxon>
        <taxon>Pezizomycotina</taxon>
        <taxon>Dothideomycetes</taxon>
        <taxon>Dothideomycetidae</taxon>
        <taxon>Mycosphaerellales</taxon>
        <taxon>Mycosphaerellaceae</taxon>
        <taxon>Fulvia</taxon>
    </lineage>
</organism>
<evidence type="ECO:0000313" key="8">
    <source>
        <dbReference type="Proteomes" id="UP000756132"/>
    </source>
</evidence>
<dbReference type="Pfam" id="PF20635">
    <property type="entry name" value="SMN_YG-box"/>
    <property type="match status" value="1"/>
</dbReference>
<reference evidence="7" key="2">
    <citation type="journal article" date="2022" name="Microb. Genom.">
        <title>A chromosome-scale genome assembly of the tomato pathogen Cladosporium fulvum reveals a compartmentalized genome architecture and the presence of a dispensable chromosome.</title>
        <authorList>
            <person name="Zaccaron A.Z."/>
            <person name="Chen L.H."/>
            <person name="Samaras A."/>
            <person name="Stergiopoulos I."/>
        </authorList>
    </citation>
    <scope>NUCLEOTIDE SEQUENCE</scope>
    <source>
        <strain evidence="7">Race5_Kim</strain>
    </source>
</reference>
<protein>
    <submittedName>
        <fullName evidence="7">Survival motor neuron-like protein 1</fullName>
    </submittedName>
</protein>
<gene>
    <name evidence="7" type="ORF">CLAFUR5_13743</name>
</gene>
<dbReference type="EMBL" id="CP090174">
    <property type="protein sequence ID" value="UJO24797.1"/>
    <property type="molecule type" value="Genomic_DNA"/>
</dbReference>
<dbReference type="GO" id="GO:0005634">
    <property type="term" value="C:nucleus"/>
    <property type="evidence" value="ECO:0007669"/>
    <property type="project" value="UniProtKB-SubCell"/>
</dbReference>
<proteinExistence type="inferred from homology"/>
<keyword evidence="5" id="KW-0539">Nucleus</keyword>
<evidence type="ECO:0000256" key="2">
    <source>
        <dbReference type="ARBA" id="ARBA00005371"/>
    </source>
</evidence>
<keyword evidence="4" id="KW-0508">mRNA splicing</keyword>
<evidence type="ECO:0000256" key="5">
    <source>
        <dbReference type="ARBA" id="ARBA00023242"/>
    </source>
</evidence>
<dbReference type="InterPro" id="IPR049481">
    <property type="entry name" value="SMN_G2-BD"/>
</dbReference>
<reference evidence="7" key="1">
    <citation type="submission" date="2021-12" db="EMBL/GenBank/DDBJ databases">
        <authorList>
            <person name="Zaccaron A."/>
            <person name="Stergiopoulos I."/>
        </authorList>
    </citation>
    <scope>NUCLEOTIDE SEQUENCE</scope>
    <source>
        <strain evidence="7">Race5_Kim</strain>
    </source>
</reference>
<dbReference type="GeneID" id="71993621"/>
<sequence>MDINNSNHIIPFSDLHHVSLFDMAAQEAAELTHDELWDDSALVNSWDEAFAEYKKYHSLAAKGEKVQVVAVEKENETSSETPNGITKQPQSTAPVNFVHTTKSTATTAPVPATTAGPIVPPGLASLPQNIITPGQDENLKNIMMSWYYAGYYTGLYEGQQKAWAAMQEG</sequence>
<dbReference type="InterPro" id="IPR047313">
    <property type="entry name" value="SMN_C"/>
</dbReference>
<evidence type="ECO:0000256" key="1">
    <source>
        <dbReference type="ARBA" id="ARBA00004123"/>
    </source>
</evidence>
<keyword evidence="3" id="KW-0507">mRNA processing</keyword>
<dbReference type="PANTHER" id="PTHR39267:SF1">
    <property type="entry name" value="SURVIVAL MOTOR NEURON PROTEIN"/>
    <property type="match status" value="1"/>
</dbReference>
<name>A0A9Q8PLU0_PASFU</name>
<accession>A0A9Q8PLU0</accession>
<evidence type="ECO:0000256" key="3">
    <source>
        <dbReference type="ARBA" id="ARBA00022664"/>
    </source>
</evidence>
<comment type="similarity">
    <text evidence="2">Belongs to the SMN family.</text>
</comment>
<dbReference type="PANTHER" id="PTHR39267">
    <property type="entry name" value="SURVIVAL MOTOR NEURON-LIKE PROTEIN 1"/>
    <property type="match status" value="1"/>
</dbReference>
<keyword evidence="8" id="KW-1185">Reference proteome</keyword>
<dbReference type="RefSeq" id="XP_047769163.1">
    <property type="nucleotide sequence ID" value="XM_047912891.1"/>
</dbReference>
<evidence type="ECO:0000256" key="4">
    <source>
        <dbReference type="ARBA" id="ARBA00023187"/>
    </source>
</evidence>
<feature type="domain" description="Survival Motor Neuron Gemin2-binding" evidence="6">
    <location>
        <begin position="34"/>
        <end position="57"/>
    </location>
</feature>
<dbReference type="GO" id="GO:0008380">
    <property type="term" value="P:RNA splicing"/>
    <property type="evidence" value="ECO:0007669"/>
    <property type="project" value="UniProtKB-KW"/>
</dbReference>
<comment type="subcellular location">
    <subcellularLocation>
        <location evidence="1">Nucleus</location>
    </subcellularLocation>
</comment>
<dbReference type="AlphaFoldDB" id="A0A9Q8PLU0"/>
<evidence type="ECO:0000313" key="7">
    <source>
        <dbReference type="EMBL" id="UJO24797.1"/>
    </source>
</evidence>
<dbReference type="OrthoDB" id="197400at2759"/>
<dbReference type="GO" id="GO:0006397">
    <property type="term" value="P:mRNA processing"/>
    <property type="evidence" value="ECO:0007669"/>
    <property type="project" value="UniProtKB-KW"/>
</dbReference>
<dbReference type="Proteomes" id="UP000756132">
    <property type="component" value="Chromosome 12"/>
</dbReference>
<evidence type="ECO:0000259" key="6">
    <source>
        <dbReference type="Pfam" id="PF20636"/>
    </source>
</evidence>
<dbReference type="Pfam" id="PF20636">
    <property type="entry name" value="SMN_G2-BD"/>
    <property type="match status" value="1"/>
</dbReference>
<dbReference type="InterPro" id="IPR040424">
    <property type="entry name" value="Smn1"/>
</dbReference>